<feature type="region of interest" description="Disordered" evidence="1">
    <location>
        <begin position="39"/>
        <end position="68"/>
    </location>
</feature>
<protein>
    <submittedName>
        <fullName evidence="2">Uncharacterized protein</fullName>
    </submittedName>
</protein>
<evidence type="ECO:0000313" key="3">
    <source>
        <dbReference type="Proteomes" id="UP000000305"/>
    </source>
</evidence>
<dbReference type="EMBL" id="GL733450">
    <property type="protein sequence ID" value="EFX62671.1"/>
    <property type="molecule type" value="Genomic_DNA"/>
</dbReference>
<name>E9I009_DAPPU</name>
<dbReference type="KEGG" id="dpx:DAPPUDRAFT_269969"/>
<evidence type="ECO:0000313" key="2">
    <source>
        <dbReference type="EMBL" id="EFX62671.1"/>
    </source>
</evidence>
<gene>
    <name evidence="2" type="ORF">DAPPUDRAFT_269969</name>
</gene>
<organism evidence="2 3">
    <name type="scientific">Daphnia pulex</name>
    <name type="common">Water flea</name>
    <dbReference type="NCBI Taxonomy" id="6669"/>
    <lineage>
        <taxon>Eukaryota</taxon>
        <taxon>Metazoa</taxon>
        <taxon>Ecdysozoa</taxon>
        <taxon>Arthropoda</taxon>
        <taxon>Crustacea</taxon>
        <taxon>Branchiopoda</taxon>
        <taxon>Diplostraca</taxon>
        <taxon>Cladocera</taxon>
        <taxon>Anomopoda</taxon>
        <taxon>Daphniidae</taxon>
        <taxon>Daphnia</taxon>
    </lineage>
</organism>
<proteinExistence type="predicted"/>
<sequence length="106" mass="11901">MVVKGWNFVKCLCGCRYCRGRSPQNPQTEDVELVGAVPPELPLHNDTPGQLATIPHPQPAPIADTSQQPLMEREEALKNLTIKIRTKDIVINQVKKAVVVSRREEY</sequence>
<keyword evidence="3" id="KW-1185">Reference proteome</keyword>
<dbReference type="PhylomeDB" id="E9I009"/>
<evidence type="ECO:0000256" key="1">
    <source>
        <dbReference type="SAM" id="MobiDB-lite"/>
    </source>
</evidence>
<dbReference type="Proteomes" id="UP000000305">
    <property type="component" value="Unassembled WGS sequence"/>
</dbReference>
<dbReference type="AlphaFoldDB" id="E9I009"/>
<reference evidence="2 3" key="1">
    <citation type="journal article" date="2011" name="Science">
        <title>The ecoresponsive genome of Daphnia pulex.</title>
        <authorList>
            <person name="Colbourne J.K."/>
            <person name="Pfrender M.E."/>
            <person name="Gilbert D."/>
            <person name="Thomas W.K."/>
            <person name="Tucker A."/>
            <person name="Oakley T.H."/>
            <person name="Tokishita S."/>
            <person name="Aerts A."/>
            <person name="Arnold G.J."/>
            <person name="Basu M.K."/>
            <person name="Bauer D.J."/>
            <person name="Caceres C.E."/>
            <person name="Carmel L."/>
            <person name="Casola C."/>
            <person name="Choi J.H."/>
            <person name="Detter J.C."/>
            <person name="Dong Q."/>
            <person name="Dusheyko S."/>
            <person name="Eads B.D."/>
            <person name="Frohlich T."/>
            <person name="Geiler-Samerotte K.A."/>
            <person name="Gerlach D."/>
            <person name="Hatcher P."/>
            <person name="Jogdeo S."/>
            <person name="Krijgsveld J."/>
            <person name="Kriventseva E.V."/>
            <person name="Kultz D."/>
            <person name="Laforsch C."/>
            <person name="Lindquist E."/>
            <person name="Lopez J."/>
            <person name="Manak J.R."/>
            <person name="Muller J."/>
            <person name="Pangilinan J."/>
            <person name="Patwardhan R.P."/>
            <person name="Pitluck S."/>
            <person name="Pritham E.J."/>
            <person name="Rechtsteiner A."/>
            <person name="Rho M."/>
            <person name="Rogozin I.B."/>
            <person name="Sakarya O."/>
            <person name="Salamov A."/>
            <person name="Schaack S."/>
            <person name="Shapiro H."/>
            <person name="Shiga Y."/>
            <person name="Skalitzky C."/>
            <person name="Smith Z."/>
            <person name="Souvorov A."/>
            <person name="Sung W."/>
            <person name="Tang Z."/>
            <person name="Tsuchiya D."/>
            <person name="Tu H."/>
            <person name="Vos H."/>
            <person name="Wang M."/>
            <person name="Wolf Y.I."/>
            <person name="Yamagata H."/>
            <person name="Yamada T."/>
            <person name="Ye Y."/>
            <person name="Shaw J.R."/>
            <person name="Andrews J."/>
            <person name="Crease T.J."/>
            <person name="Tang H."/>
            <person name="Lucas S.M."/>
            <person name="Robertson H.M."/>
            <person name="Bork P."/>
            <person name="Koonin E.V."/>
            <person name="Zdobnov E.M."/>
            <person name="Grigoriev I.V."/>
            <person name="Lynch M."/>
            <person name="Boore J.L."/>
        </authorList>
    </citation>
    <scope>NUCLEOTIDE SEQUENCE [LARGE SCALE GENOMIC DNA]</scope>
</reference>
<accession>E9I009</accession>
<dbReference type="HOGENOM" id="CLU_176497_0_0_1"/>
<dbReference type="InParanoid" id="E9I009"/>